<keyword evidence="5" id="KW-1185">Reference proteome</keyword>
<dbReference type="InterPro" id="IPR001647">
    <property type="entry name" value="HTH_TetR"/>
</dbReference>
<protein>
    <submittedName>
        <fullName evidence="4">AcrR family transcriptional regulator</fullName>
    </submittedName>
</protein>
<evidence type="ECO:0000313" key="5">
    <source>
        <dbReference type="Proteomes" id="UP001223586"/>
    </source>
</evidence>
<gene>
    <name evidence="4" type="ORF">J2S08_000654</name>
</gene>
<evidence type="ECO:0000256" key="1">
    <source>
        <dbReference type="ARBA" id="ARBA00023125"/>
    </source>
</evidence>
<reference evidence="4 5" key="1">
    <citation type="submission" date="2023-07" db="EMBL/GenBank/DDBJ databases">
        <title>Genomic Encyclopedia of Type Strains, Phase IV (KMG-IV): sequencing the most valuable type-strain genomes for metagenomic binning, comparative biology and taxonomic classification.</title>
        <authorList>
            <person name="Goeker M."/>
        </authorList>
    </citation>
    <scope>NUCLEOTIDE SEQUENCE [LARGE SCALE GENOMIC DNA]</scope>
    <source>
        <strain evidence="4 5">DSM 23837</strain>
    </source>
</reference>
<dbReference type="Pfam" id="PF00440">
    <property type="entry name" value="TetR_N"/>
    <property type="match status" value="1"/>
</dbReference>
<dbReference type="InterPro" id="IPR009057">
    <property type="entry name" value="Homeodomain-like_sf"/>
</dbReference>
<proteinExistence type="predicted"/>
<dbReference type="RefSeq" id="WP_307226617.1">
    <property type="nucleotide sequence ID" value="NZ_JAUSTT010000003.1"/>
</dbReference>
<evidence type="ECO:0000313" key="4">
    <source>
        <dbReference type="EMBL" id="MDQ0174820.1"/>
    </source>
</evidence>
<dbReference type="InterPro" id="IPR050109">
    <property type="entry name" value="HTH-type_TetR-like_transc_reg"/>
</dbReference>
<comment type="caution">
    <text evidence="4">The sequence shown here is derived from an EMBL/GenBank/DDBJ whole genome shotgun (WGS) entry which is preliminary data.</text>
</comment>
<dbReference type="SUPFAM" id="SSF46689">
    <property type="entry name" value="Homeodomain-like"/>
    <property type="match status" value="1"/>
</dbReference>
<dbReference type="EMBL" id="JAUSTT010000003">
    <property type="protein sequence ID" value="MDQ0174820.1"/>
    <property type="molecule type" value="Genomic_DNA"/>
</dbReference>
<keyword evidence="1 2" id="KW-0238">DNA-binding</keyword>
<dbReference type="Proteomes" id="UP001223586">
    <property type="component" value="Unassembled WGS sequence"/>
</dbReference>
<sequence>MFEQEKKLIDEIARLNEAHLKMTEKQNNIIQAAIEIFSEKGYAASSTSEIAKRAGVAEGTIFRHYKTKKELLVSIVTPTIMKLIAPFILEDVGEVLDKPYNSFREFLYEIMKNRIEFVKKNLPVLKIFVQEIAFHSELQDKYKKYIAEPLFNRIKDIIIYFQEKGEIAELPVYSIIRIVASTVIGFFYMRFLIFPDLEWDDEAEIELTIHFIMSGLSPLKGK</sequence>
<feature type="domain" description="HTH tetR-type" evidence="3">
    <location>
        <begin position="23"/>
        <end position="83"/>
    </location>
</feature>
<dbReference type="Gene3D" id="1.10.10.60">
    <property type="entry name" value="Homeodomain-like"/>
    <property type="match status" value="1"/>
</dbReference>
<dbReference type="PROSITE" id="PS50977">
    <property type="entry name" value="HTH_TETR_2"/>
    <property type="match status" value="1"/>
</dbReference>
<name>A0ABT9WNG5_9BACI</name>
<dbReference type="Gene3D" id="1.10.357.10">
    <property type="entry name" value="Tetracycline Repressor, domain 2"/>
    <property type="match status" value="1"/>
</dbReference>
<dbReference type="PANTHER" id="PTHR30055">
    <property type="entry name" value="HTH-TYPE TRANSCRIPTIONAL REGULATOR RUTR"/>
    <property type="match status" value="1"/>
</dbReference>
<evidence type="ECO:0000256" key="2">
    <source>
        <dbReference type="PROSITE-ProRule" id="PRU00335"/>
    </source>
</evidence>
<accession>A0ABT9WNG5</accession>
<dbReference type="InterPro" id="IPR036271">
    <property type="entry name" value="Tet_transcr_reg_TetR-rel_C_sf"/>
</dbReference>
<dbReference type="SUPFAM" id="SSF48498">
    <property type="entry name" value="Tetracyclin repressor-like, C-terminal domain"/>
    <property type="match status" value="1"/>
</dbReference>
<organism evidence="4 5">
    <name type="scientific">Bacillus chungangensis</name>
    <dbReference type="NCBI Taxonomy" id="587633"/>
    <lineage>
        <taxon>Bacteria</taxon>
        <taxon>Bacillati</taxon>
        <taxon>Bacillota</taxon>
        <taxon>Bacilli</taxon>
        <taxon>Bacillales</taxon>
        <taxon>Bacillaceae</taxon>
        <taxon>Bacillus</taxon>
    </lineage>
</organism>
<dbReference type="PRINTS" id="PR00455">
    <property type="entry name" value="HTHTETR"/>
</dbReference>
<feature type="DNA-binding region" description="H-T-H motif" evidence="2">
    <location>
        <begin position="46"/>
        <end position="65"/>
    </location>
</feature>
<dbReference type="PANTHER" id="PTHR30055:SF222">
    <property type="entry name" value="REGULATORY PROTEIN"/>
    <property type="match status" value="1"/>
</dbReference>
<evidence type="ECO:0000259" key="3">
    <source>
        <dbReference type="PROSITE" id="PS50977"/>
    </source>
</evidence>